<dbReference type="InterPro" id="IPR024934">
    <property type="entry name" value="Rubredoxin-like_dom"/>
</dbReference>
<dbReference type="PROSITE" id="PS50903">
    <property type="entry name" value="RUBREDOXIN_LIKE"/>
    <property type="match status" value="1"/>
</dbReference>
<name>A0A5C6U106_9BURK</name>
<comment type="caution">
    <text evidence="8">The sequence shown here is derived from an EMBL/GenBank/DDBJ whole genome shotgun (WGS) entry which is preliminary data.</text>
</comment>
<dbReference type="PANTHER" id="PTHR47627:SF1">
    <property type="entry name" value="RUBREDOXIN-1-RELATED"/>
    <property type="match status" value="1"/>
</dbReference>
<dbReference type="InterPro" id="IPR018527">
    <property type="entry name" value="Rubredoxin_Fe_BS"/>
</dbReference>
<dbReference type="SUPFAM" id="SSF57802">
    <property type="entry name" value="Rubredoxin-like"/>
    <property type="match status" value="1"/>
</dbReference>
<gene>
    <name evidence="8" type="ORF">FSC37_14895</name>
</gene>
<accession>A0A5C6U106</accession>
<organism evidence="8 9">
    <name type="scientific">Piscinibacter aquaticus</name>
    <dbReference type="NCBI Taxonomy" id="392597"/>
    <lineage>
        <taxon>Bacteria</taxon>
        <taxon>Pseudomonadati</taxon>
        <taxon>Pseudomonadota</taxon>
        <taxon>Betaproteobacteria</taxon>
        <taxon>Burkholderiales</taxon>
        <taxon>Sphaerotilaceae</taxon>
        <taxon>Piscinibacter</taxon>
    </lineage>
</organism>
<evidence type="ECO:0000256" key="4">
    <source>
        <dbReference type="ARBA" id="ARBA00022982"/>
    </source>
</evidence>
<proteinExistence type="inferred from homology"/>
<dbReference type="AlphaFoldDB" id="A0A5C6U106"/>
<dbReference type="PANTHER" id="PTHR47627">
    <property type="entry name" value="RUBREDOXIN"/>
    <property type="match status" value="1"/>
</dbReference>
<evidence type="ECO:0000256" key="2">
    <source>
        <dbReference type="ARBA" id="ARBA00022448"/>
    </source>
</evidence>
<keyword evidence="5 6" id="KW-0408">Iron</keyword>
<comment type="cofactor">
    <cofactor evidence="1 6">
        <name>Fe(3+)</name>
        <dbReference type="ChEBI" id="CHEBI:29034"/>
    </cofactor>
</comment>
<evidence type="ECO:0000313" key="9">
    <source>
        <dbReference type="Proteomes" id="UP000321832"/>
    </source>
</evidence>
<keyword evidence="9" id="KW-1185">Reference proteome</keyword>
<dbReference type="CDD" id="cd00730">
    <property type="entry name" value="rubredoxin"/>
    <property type="match status" value="1"/>
</dbReference>
<dbReference type="GO" id="GO:0005506">
    <property type="term" value="F:iron ion binding"/>
    <property type="evidence" value="ECO:0007669"/>
    <property type="project" value="UniProtKB-UniRule"/>
</dbReference>
<dbReference type="Gene3D" id="2.20.28.10">
    <property type="match status" value="1"/>
</dbReference>
<evidence type="ECO:0000256" key="3">
    <source>
        <dbReference type="ARBA" id="ARBA00022723"/>
    </source>
</evidence>
<dbReference type="PROSITE" id="PS00202">
    <property type="entry name" value="RUBREDOXIN"/>
    <property type="match status" value="1"/>
</dbReference>
<reference evidence="8 9" key="1">
    <citation type="submission" date="2019-08" db="EMBL/GenBank/DDBJ databases">
        <authorList>
            <person name="Khan S.A."/>
            <person name="Jeon C.O."/>
            <person name="Jeong S.E."/>
        </authorList>
    </citation>
    <scope>NUCLEOTIDE SEQUENCE [LARGE SCALE GENOMIC DNA]</scope>
    <source>
        <strain evidence="9">IMCC1728</strain>
    </source>
</reference>
<evidence type="ECO:0000256" key="6">
    <source>
        <dbReference type="RuleBase" id="RU003820"/>
    </source>
</evidence>
<feature type="domain" description="Rubredoxin-like" evidence="7">
    <location>
        <begin position="16"/>
        <end position="67"/>
    </location>
</feature>
<comment type="similarity">
    <text evidence="6">Belongs to the rubredoxin family.</text>
</comment>
<keyword evidence="4 6" id="KW-0249">Electron transport</keyword>
<sequence length="71" mass="7821">MFEGSYLGDVSKLAATTRLECKICWWVYDPAQGDAVWQIAPGTPFTALPAHWRCPQCDGAADQFMVLQDAA</sequence>
<dbReference type="EMBL" id="VOPW01000001">
    <property type="protein sequence ID" value="TXC66642.1"/>
    <property type="molecule type" value="Genomic_DNA"/>
</dbReference>
<dbReference type="InterPro" id="IPR024935">
    <property type="entry name" value="Rubredoxin_dom"/>
</dbReference>
<dbReference type="Proteomes" id="UP000321832">
    <property type="component" value="Unassembled WGS sequence"/>
</dbReference>
<evidence type="ECO:0000256" key="1">
    <source>
        <dbReference type="ARBA" id="ARBA00001965"/>
    </source>
</evidence>
<dbReference type="GO" id="GO:0043448">
    <property type="term" value="P:alkane catabolic process"/>
    <property type="evidence" value="ECO:0007669"/>
    <property type="project" value="TreeGrafter"/>
</dbReference>
<evidence type="ECO:0000256" key="5">
    <source>
        <dbReference type="ARBA" id="ARBA00023004"/>
    </source>
</evidence>
<dbReference type="Pfam" id="PF00301">
    <property type="entry name" value="Rubredoxin"/>
    <property type="match status" value="1"/>
</dbReference>
<protein>
    <recommendedName>
        <fullName evidence="6">Rubredoxin</fullName>
    </recommendedName>
</protein>
<dbReference type="InterPro" id="IPR050526">
    <property type="entry name" value="Rubredoxin_ET"/>
</dbReference>
<evidence type="ECO:0000313" key="8">
    <source>
        <dbReference type="EMBL" id="TXC66642.1"/>
    </source>
</evidence>
<evidence type="ECO:0000259" key="7">
    <source>
        <dbReference type="PROSITE" id="PS50903"/>
    </source>
</evidence>
<dbReference type="GO" id="GO:0009055">
    <property type="term" value="F:electron transfer activity"/>
    <property type="evidence" value="ECO:0007669"/>
    <property type="project" value="TreeGrafter"/>
</dbReference>
<keyword evidence="2" id="KW-0813">Transport</keyword>
<keyword evidence="3 6" id="KW-0479">Metal-binding</keyword>
<dbReference type="PRINTS" id="PR00163">
    <property type="entry name" value="RUBREDOXIN"/>
</dbReference>